<dbReference type="RefSeq" id="WP_303662393.1">
    <property type="nucleotide sequence ID" value="NZ_CP027019.1"/>
</dbReference>
<keyword evidence="4" id="KW-0288">FMN</keyword>
<gene>
    <name evidence="7" type="ORF">C5T88_00400</name>
</gene>
<evidence type="ECO:0000256" key="4">
    <source>
        <dbReference type="ARBA" id="ARBA00022643"/>
    </source>
</evidence>
<evidence type="ECO:0000256" key="2">
    <source>
        <dbReference type="ARBA" id="ARBA00007118"/>
    </source>
</evidence>
<dbReference type="AlphaFoldDB" id="A0A2S0NJ58"/>
<sequence>MFNKTYVLDLIKNRRATKRMLPNYTISDEDLRVITESMRWTSMSYGVWSYRILVVPKGELRDALTPAFMHQPSFINSSHVILLISSKEEFIRNQQMAYSFDHAIPEHAASVRQDRFKAVFNNWEMNQVVPEEWSSKQTYIALGSAMITAAHLGIDSAPYEGFNRFEIDQILEEYHLIDQKNERLSVAIGFGKADLNDKMVHFFDKTRMDEDKFTIFVQGNDTINSRIKK</sequence>
<evidence type="ECO:0000256" key="3">
    <source>
        <dbReference type="ARBA" id="ARBA00022630"/>
    </source>
</evidence>
<comment type="cofactor">
    <cofactor evidence="1">
        <name>FMN</name>
        <dbReference type="ChEBI" id="CHEBI:58210"/>
    </cofactor>
</comment>
<accession>A0A2S0NJ58</accession>
<organism evidence="7 8">
    <name type="scientific">Williamsoniiplasma luminosum</name>
    <dbReference type="NCBI Taxonomy" id="214888"/>
    <lineage>
        <taxon>Bacteria</taxon>
        <taxon>Bacillati</taxon>
        <taxon>Mycoplasmatota</taxon>
        <taxon>Mollicutes</taxon>
        <taxon>Entomoplasmatales</taxon>
        <taxon>Williamsoniiplasma</taxon>
    </lineage>
</organism>
<dbReference type="InterPro" id="IPR000415">
    <property type="entry name" value="Nitroreductase-like"/>
</dbReference>
<evidence type="ECO:0000256" key="1">
    <source>
        <dbReference type="ARBA" id="ARBA00001917"/>
    </source>
</evidence>
<reference evidence="8" key="1">
    <citation type="submission" date="2018-02" db="EMBL/GenBank/DDBJ databases">
        <title>Firefly genomes illuminate parallel origins of bioluminescence in beetles.</title>
        <authorList>
            <person name="Fallon T.R."/>
            <person name="Lower S.E.S."/>
            <person name="Behringer M."/>
            <person name="Weng J.-K."/>
        </authorList>
    </citation>
    <scope>NUCLEOTIDE SEQUENCE [LARGE SCALE GENOMIC DNA]</scope>
</reference>
<feature type="domain" description="Nitroreductase" evidence="6">
    <location>
        <begin position="11"/>
        <end position="192"/>
    </location>
</feature>
<dbReference type="Gene3D" id="3.40.109.10">
    <property type="entry name" value="NADH Oxidase"/>
    <property type="match status" value="1"/>
</dbReference>
<dbReference type="Proteomes" id="UP000239250">
    <property type="component" value="Chromosome"/>
</dbReference>
<dbReference type="InterPro" id="IPR029479">
    <property type="entry name" value="Nitroreductase"/>
</dbReference>
<dbReference type="SUPFAM" id="SSF55469">
    <property type="entry name" value="FMN-dependent nitroreductase-like"/>
    <property type="match status" value="1"/>
</dbReference>
<dbReference type="PANTHER" id="PTHR43673:SF2">
    <property type="entry name" value="NITROREDUCTASE"/>
    <property type="match status" value="1"/>
</dbReference>
<comment type="similarity">
    <text evidence="2">Belongs to the nitroreductase family.</text>
</comment>
<proteinExistence type="inferred from homology"/>
<evidence type="ECO:0000313" key="8">
    <source>
        <dbReference type="Proteomes" id="UP000239250"/>
    </source>
</evidence>
<evidence type="ECO:0000256" key="5">
    <source>
        <dbReference type="ARBA" id="ARBA00023002"/>
    </source>
</evidence>
<evidence type="ECO:0000259" key="6">
    <source>
        <dbReference type="Pfam" id="PF00881"/>
    </source>
</evidence>
<dbReference type="GO" id="GO:0016491">
    <property type="term" value="F:oxidoreductase activity"/>
    <property type="evidence" value="ECO:0007669"/>
    <property type="project" value="UniProtKB-KW"/>
</dbReference>
<dbReference type="EMBL" id="CP027019">
    <property type="protein sequence ID" value="AVP49046.1"/>
    <property type="molecule type" value="Genomic_DNA"/>
</dbReference>
<keyword evidence="3" id="KW-0285">Flavoprotein</keyword>
<dbReference type="PANTHER" id="PTHR43673">
    <property type="entry name" value="NAD(P)H NITROREDUCTASE YDGI-RELATED"/>
    <property type="match status" value="1"/>
</dbReference>
<dbReference type="Pfam" id="PF00881">
    <property type="entry name" value="Nitroreductase"/>
    <property type="match status" value="1"/>
</dbReference>
<evidence type="ECO:0000313" key="7">
    <source>
        <dbReference type="EMBL" id="AVP49046.1"/>
    </source>
</evidence>
<name>A0A2S0NJ58_9MOLU</name>
<protein>
    <recommendedName>
        <fullName evidence="6">Nitroreductase domain-containing protein</fullName>
    </recommendedName>
</protein>
<keyword evidence="5" id="KW-0560">Oxidoreductase</keyword>